<evidence type="ECO:0000256" key="1">
    <source>
        <dbReference type="SAM" id="Phobius"/>
    </source>
</evidence>
<protein>
    <submittedName>
        <fullName evidence="2">Uncharacterized protein</fullName>
    </submittedName>
</protein>
<gene>
    <name evidence="2" type="ORF">TRN7648_01249</name>
</gene>
<keyword evidence="3" id="KW-1185">Reference proteome</keyword>
<proteinExistence type="predicted"/>
<dbReference type="Proteomes" id="UP000054935">
    <property type="component" value="Unassembled WGS sequence"/>
</dbReference>
<accession>A0A0N7LZ92</accession>
<reference evidence="2 3" key="1">
    <citation type="submission" date="2015-09" db="EMBL/GenBank/DDBJ databases">
        <authorList>
            <consortium name="Swine Surveillance"/>
        </authorList>
    </citation>
    <scope>NUCLEOTIDE SEQUENCE [LARGE SCALE GENOMIC DNA]</scope>
    <source>
        <strain evidence="2 3">CECT 7648</strain>
    </source>
</reference>
<sequence length="91" mass="9757">MILTLIIGVVAGYAARPAEPKMTEALVSLLGADNLPDVQDRRAASLLLCLLLGAALCALLGLWARVFVFVFGAALGYFQANIREAILNRRD</sequence>
<dbReference type="EMBL" id="CYSE01000002">
    <property type="protein sequence ID" value="CUH77017.1"/>
    <property type="molecule type" value="Genomic_DNA"/>
</dbReference>
<evidence type="ECO:0000313" key="2">
    <source>
        <dbReference type="EMBL" id="CUH77017.1"/>
    </source>
</evidence>
<dbReference type="AlphaFoldDB" id="A0A0N7LZ92"/>
<keyword evidence="1" id="KW-1133">Transmembrane helix</keyword>
<feature type="transmembrane region" description="Helical" evidence="1">
    <location>
        <begin position="45"/>
        <end position="78"/>
    </location>
</feature>
<evidence type="ECO:0000313" key="3">
    <source>
        <dbReference type="Proteomes" id="UP000054935"/>
    </source>
</evidence>
<keyword evidence="1" id="KW-0472">Membrane</keyword>
<name>A0A0N7LZ92_9RHOB</name>
<dbReference type="OrthoDB" id="7875774at2"/>
<keyword evidence="1" id="KW-0812">Transmembrane</keyword>
<organism evidence="2 3">
    <name type="scientific">Tropicibacter naphthalenivorans</name>
    <dbReference type="NCBI Taxonomy" id="441103"/>
    <lineage>
        <taxon>Bacteria</taxon>
        <taxon>Pseudomonadati</taxon>
        <taxon>Pseudomonadota</taxon>
        <taxon>Alphaproteobacteria</taxon>
        <taxon>Rhodobacterales</taxon>
        <taxon>Roseobacteraceae</taxon>
        <taxon>Tropicibacter</taxon>
    </lineage>
</organism>
<dbReference type="RefSeq" id="WP_058246771.1">
    <property type="nucleotide sequence ID" value="NZ_CYSE01000002.1"/>
</dbReference>